<dbReference type="EMBL" id="JH598009">
    <property type="status" value="NOT_ANNOTATED_CDS"/>
    <property type="molecule type" value="Genomic_DNA"/>
</dbReference>
<proteinExistence type="predicted"/>
<dbReference type="STRING" id="559515.M4B8Z0"/>
<evidence type="ECO:0000313" key="2">
    <source>
        <dbReference type="EnsemblProtists" id="HpaP802749"/>
    </source>
</evidence>
<reference evidence="2" key="2">
    <citation type="submission" date="2015-06" db="UniProtKB">
        <authorList>
            <consortium name="EnsemblProtists"/>
        </authorList>
    </citation>
    <scope>IDENTIFICATION</scope>
    <source>
        <strain evidence="2">Emoy2</strain>
    </source>
</reference>
<dbReference type="InParanoid" id="M4B8Z0"/>
<dbReference type="EnsemblProtists" id="HpaT802749">
    <property type="protein sequence ID" value="HpaP802749"/>
    <property type="gene ID" value="HpaG802749"/>
</dbReference>
<dbReference type="eggNOG" id="ENOG502S2WI">
    <property type="taxonomic scope" value="Eukaryota"/>
</dbReference>
<dbReference type="VEuPathDB" id="FungiDB:HpaG802749"/>
<evidence type="ECO:0000256" key="1">
    <source>
        <dbReference type="SAM" id="MobiDB-lite"/>
    </source>
</evidence>
<dbReference type="Proteomes" id="UP000011713">
    <property type="component" value="Unassembled WGS sequence"/>
</dbReference>
<reference evidence="3" key="1">
    <citation type="journal article" date="2010" name="Science">
        <title>Signatures of adaptation to obligate biotrophy in the Hyaloperonospora arabidopsidis genome.</title>
        <authorList>
            <person name="Baxter L."/>
            <person name="Tripathy S."/>
            <person name="Ishaque N."/>
            <person name="Boot N."/>
            <person name="Cabral A."/>
            <person name="Kemen E."/>
            <person name="Thines M."/>
            <person name="Ah-Fong A."/>
            <person name="Anderson R."/>
            <person name="Badejoko W."/>
            <person name="Bittner-Eddy P."/>
            <person name="Boore J.L."/>
            <person name="Chibucos M.C."/>
            <person name="Coates M."/>
            <person name="Dehal P."/>
            <person name="Delehaunty K."/>
            <person name="Dong S."/>
            <person name="Downton P."/>
            <person name="Dumas B."/>
            <person name="Fabro G."/>
            <person name="Fronick C."/>
            <person name="Fuerstenberg S.I."/>
            <person name="Fulton L."/>
            <person name="Gaulin E."/>
            <person name="Govers F."/>
            <person name="Hughes L."/>
            <person name="Humphray S."/>
            <person name="Jiang R.H."/>
            <person name="Judelson H."/>
            <person name="Kamoun S."/>
            <person name="Kyung K."/>
            <person name="Meijer H."/>
            <person name="Minx P."/>
            <person name="Morris P."/>
            <person name="Nelson J."/>
            <person name="Phuntumart V."/>
            <person name="Qutob D."/>
            <person name="Rehmany A."/>
            <person name="Rougon-Cardoso A."/>
            <person name="Ryden P."/>
            <person name="Torto-Alalibo T."/>
            <person name="Studholme D."/>
            <person name="Wang Y."/>
            <person name="Win J."/>
            <person name="Wood J."/>
            <person name="Clifton S.W."/>
            <person name="Rogers J."/>
            <person name="Van den Ackerveken G."/>
            <person name="Jones J.D."/>
            <person name="McDowell J.M."/>
            <person name="Beynon J."/>
            <person name="Tyler B.M."/>
        </authorList>
    </citation>
    <scope>NUCLEOTIDE SEQUENCE [LARGE SCALE GENOMIC DNA]</scope>
    <source>
        <strain evidence="3">Emoy2</strain>
    </source>
</reference>
<accession>M4B8Z0</accession>
<feature type="compositionally biased region" description="Polar residues" evidence="1">
    <location>
        <begin position="1"/>
        <end position="10"/>
    </location>
</feature>
<dbReference type="AlphaFoldDB" id="M4B8Z0"/>
<keyword evidence="3" id="KW-1185">Reference proteome</keyword>
<dbReference type="OMA" id="DQICEQQ"/>
<evidence type="ECO:0000313" key="3">
    <source>
        <dbReference type="Proteomes" id="UP000011713"/>
    </source>
</evidence>
<name>M4B8Z0_HYAAE</name>
<protein>
    <submittedName>
        <fullName evidence="2">Uncharacterized protein</fullName>
    </submittedName>
</protein>
<sequence>MSSATNSQAPRSPFSVPLSSSTELLTDQMKGDFNLETQRRLRSKHVSAPDDWTGSDTTRVMQDQLCHLKRRCAKLERKLQEKESMIQSLQEQQQLQFPLLVHETMRNLNLMDSNESVRQRPANDGPLSHSVMSVMAHSRQDIDVCIHEYEQQIAKLYEENRNEKLKNEMLSECLRDQKHAKSKFMKACRQAKQELQAVKDSGLSQMLVDIEARCSALEKKKDNMTDELLVEISLRKKYESEKVVVANHLEELRCQSTKWEGKCAYACAHARDQICEQQLMIENLTTDLKLADRNTARPSDHFHDCDNAEIEIGRLKHIVNTEQVASHETKQRFSRFTEENDMQGQGQRAFDDESGSSEEHVAPCAAQNTFDRVLIQVWFVCHPLTITCADSDTNLFYCVGWEQIQHLQCKLRSLRDQLKQYEETNFIDVNALDEENWFQEEFAQGSARSCVEYATHLSKSVVKSARYLLELQQIVEDVGARLMGESCALQ</sequence>
<organism evidence="2 3">
    <name type="scientific">Hyaloperonospora arabidopsidis (strain Emoy2)</name>
    <name type="common">Downy mildew agent</name>
    <name type="synonym">Peronospora arabidopsidis</name>
    <dbReference type="NCBI Taxonomy" id="559515"/>
    <lineage>
        <taxon>Eukaryota</taxon>
        <taxon>Sar</taxon>
        <taxon>Stramenopiles</taxon>
        <taxon>Oomycota</taxon>
        <taxon>Peronosporomycetes</taxon>
        <taxon>Peronosporales</taxon>
        <taxon>Peronosporaceae</taxon>
        <taxon>Hyaloperonospora</taxon>
    </lineage>
</organism>
<feature type="region of interest" description="Disordered" evidence="1">
    <location>
        <begin position="1"/>
        <end position="22"/>
    </location>
</feature>
<dbReference type="HOGENOM" id="CLU_546901_0_0_1"/>